<organism evidence="6">
    <name type="scientific">Caulobacter sp. 73W</name>
    <dbReference type="NCBI Taxonomy" id="3161137"/>
    <lineage>
        <taxon>Bacteria</taxon>
        <taxon>Pseudomonadati</taxon>
        <taxon>Pseudomonadota</taxon>
        <taxon>Alphaproteobacteria</taxon>
        <taxon>Caulobacterales</taxon>
        <taxon>Caulobacteraceae</taxon>
        <taxon>Caulobacter</taxon>
    </lineage>
</organism>
<evidence type="ECO:0000256" key="4">
    <source>
        <dbReference type="ARBA" id="ARBA00025742"/>
    </source>
</evidence>
<sequence>MTVRLIHLSDIHFGGEHPEAVAAAAARIAQESADLIVISGDVTRFAERHEFVAARRWIDALDGDKFIVPGNHDTPYFDIAQRVLHPWRRYNACFKTTRPPNVVRPGLFVTGFNSARGVQVRLDWSKGAVSRGQRHRVVDRLETAEPGALRVVVCHHPLAEIIGGPITARVRGGSRTAAALTQARTDIVLTGHIHVPFAMAYPCGDQKTYAVGAGTLSVRERGVPPSFNLIEADEATITVTALAWTGSGFEPHRTWALDRRAQA</sequence>
<dbReference type="InterPro" id="IPR004843">
    <property type="entry name" value="Calcineurin-like_PHP"/>
</dbReference>
<evidence type="ECO:0000256" key="2">
    <source>
        <dbReference type="ARBA" id="ARBA00022801"/>
    </source>
</evidence>
<dbReference type="Gene3D" id="3.60.21.10">
    <property type="match status" value="1"/>
</dbReference>
<evidence type="ECO:0000313" key="6">
    <source>
        <dbReference type="EMBL" id="XDO95271.1"/>
    </source>
</evidence>
<accession>A0AB39KPK5</accession>
<evidence type="ECO:0000256" key="3">
    <source>
        <dbReference type="ARBA" id="ARBA00023004"/>
    </source>
</evidence>
<evidence type="ECO:0000256" key="1">
    <source>
        <dbReference type="ARBA" id="ARBA00022723"/>
    </source>
</evidence>
<gene>
    <name evidence="6" type="ORF">ABOZ73_10590</name>
</gene>
<dbReference type="GO" id="GO:0046872">
    <property type="term" value="F:metal ion binding"/>
    <property type="evidence" value="ECO:0007669"/>
    <property type="project" value="UniProtKB-KW"/>
</dbReference>
<proteinExistence type="inferred from homology"/>
<dbReference type="PANTHER" id="PTHR42988">
    <property type="entry name" value="PHOSPHOHYDROLASE"/>
    <property type="match status" value="1"/>
</dbReference>
<keyword evidence="1" id="KW-0479">Metal-binding</keyword>
<dbReference type="GO" id="GO:0016787">
    <property type="term" value="F:hydrolase activity"/>
    <property type="evidence" value="ECO:0007669"/>
    <property type="project" value="UniProtKB-KW"/>
</dbReference>
<dbReference type="InterPro" id="IPR029052">
    <property type="entry name" value="Metallo-depent_PP-like"/>
</dbReference>
<dbReference type="InterPro" id="IPR050884">
    <property type="entry name" value="CNP_phosphodiesterase-III"/>
</dbReference>
<dbReference type="RefSeq" id="WP_369058122.1">
    <property type="nucleotide sequence ID" value="NZ_CP158375.1"/>
</dbReference>
<keyword evidence="3" id="KW-0408">Iron</keyword>
<dbReference type="EMBL" id="CP158375">
    <property type="protein sequence ID" value="XDO95271.1"/>
    <property type="molecule type" value="Genomic_DNA"/>
</dbReference>
<protein>
    <submittedName>
        <fullName evidence="6">Metallophosphoesterase</fullName>
    </submittedName>
</protein>
<comment type="similarity">
    <text evidence="4">Belongs to the cyclic nucleotide phosphodiesterase class-III family.</text>
</comment>
<dbReference type="PANTHER" id="PTHR42988:SF2">
    <property type="entry name" value="CYCLIC NUCLEOTIDE PHOSPHODIESTERASE CBUA0032-RELATED"/>
    <property type="match status" value="1"/>
</dbReference>
<evidence type="ECO:0000259" key="5">
    <source>
        <dbReference type="Pfam" id="PF00149"/>
    </source>
</evidence>
<dbReference type="SUPFAM" id="SSF56300">
    <property type="entry name" value="Metallo-dependent phosphatases"/>
    <property type="match status" value="1"/>
</dbReference>
<dbReference type="AlphaFoldDB" id="A0AB39KPK5"/>
<dbReference type="Pfam" id="PF00149">
    <property type="entry name" value="Metallophos"/>
    <property type="match status" value="1"/>
</dbReference>
<name>A0AB39KPK5_9CAUL</name>
<keyword evidence="2" id="KW-0378">Hydrolase</keyword>
<feature type="domain" description="Calcineurin-like phosphoesterase" evidence="5">
    <location>
        <begin position="4"/>
        <end position="196"/>
    </location>
</feature>
<reference evidence="6" key="1">
    <citation type="submission" date="2024-06" db="EMBL/GenBank/DDBJ databases">
        <title>Caulobacter inopinatus, sp. nov.</title>
        <authorList>
            <person name="Donachie S.P."/>
        </authorList>
    </citation>
    <scope>NUCLEOTIDE SEQUENCE</scope>
    <source>
        <strain evidence="6">73W</strain>
    </source>
</reference>